<name>C9LK01_9BACT</name>
<accession>C9LK01</accession>
<gene>
    <name evidence="1" type="ORF">GCWU000325_02565</name>
</gene>
<dbReference type="AlphaFoldDB" id="C9LK01"/>
<dbReference type="STRING" id="626522.GCWU000325_02565"/>
<evidence type="ECO:0000313" key="1">
    <source>
        <dbReference type="EMBL" id="EEX70523.1"/>
    </source>
</evidence>
<organism evidence="1 2">
    <name type="scientific">Alloprevotella tannerae ATCC 51259</name>
    <dbReference type="NCBI Taxonomy" id="626522"/>
    <lineage>
        <taxon>Bacteria</taxon>
        <taxon>Pseudomonadati</taxon>
        <taxon>Bacteroidota</taxon>
        <taxon>Bacteroidia</taxon>
        <taxon>Bacteroidales</taxon>
        <taxon>Prevotellaceae</taxon>
        <taxon>Alloprevotella</taxon>
    </lineage>
</organism>
<reference evidence="1" key="1">
    <citation type="submission" date="2009-09" db="EMBL/GenBank/DDBJ databases">
        <authorList>
            <person name="Weinstock G."/>
            <person name="Sodergren E."/>
            <person name="Clifton S."/>
            <person name="Fulton L."/>
            <person name="Fulton B."/>
            <person name="Courtney L."/>
            <person name="Fronick C."/>
            <person name="Harrison M."/>
            <person name="Strong C."/>
            <person name="Farmer C."/>
            <person name="Delahaunty K."/>
            <person name="Markovic C."/>
            <person name="Hall O."/>
            <person name="Minx P."/>
            <person name="Tomlinson C."/>
            <person name="Mitreva M."/>
            <person name="Nelson J."/>
            <person name="Hou S."/>
            <person name="Wollam A."/>
            <person name="Pepin K.H."/>
            <person name="Johnson M."/>
            <person name="Bhonagiri V."/>
            <person name="Nash W.E."/>
            <person name="Warren W."/>
            <person name="Chinwalla A."/>
            <person name="Mardis E.R."/>
            <person name="Wilson R.K."/>
        </authorList>
    </citation>
    <scope>NUCLEOTIDE SEQUENCE [LARGE SCALE GENOMIC DNA]</scope>
    <source>
        <strain evidence="1">ATCC 51259</strain>
    </source>
</reference>
<dbReference type="HOGENOM" id="CLU_3028607_0_0_10"/>
<dbReference type="Proteomes" id="UP000003460">
    <property type="component" value="Unassembled WGS sequence"/>
</dbReference>
<sequence length="55" mass="6494">MRIFRTSTITVLVWHTVRSAGESILQTMPNKELRLILFDAIRTALRTKMIYHFCI</sequence>
<comment type="caution">
    <text evidence="1">The sequence shown here is derived from an EMBL/GenBank/DDBJ whole genome shotgun (WGS) entry which is preliminary data.</text>
</comment>
<evidence type="ECO:0000313" key="2">
    <source>
        <dbReference type="Proteomes" id="UP000003460"/>
    </source>
</evidence>
<proteinExistence type="predicted"/>
<keyword evidence="2" id="KW-1185">Reference proteome</keyword>
<dbReference type="EMBL" id="ACIJ02000028">
    <property type="protein sequence ID" value="EEX70523.1"/>
    <property type="molecule type" value="Genomic_DNA"/>
</dbReference>
<protein>
    <submittedName>
        <fullName evidence="1">Uncharacterized protein</fullName>
    </submittedName>
</protein>